<dbReference type="EMBL" id="BMJQ01000005">
    <property type="protein sequence ID" value="GGF15889.1"/>
    <property type="molecule type" value="Genomic_DNA"/>
</dbReference>
<evidence type="ECO:0000256" key="3">
    <source>
        <dbReference type="ARBA" id="ARBA00022630"/>
    </source>
</evidence>
<keyword evidence="7" id="KW-1185">Reference proteome</keyword>
<comment type="caution">
    <text evidence="6">The sequence shown here is derived from an EMBL/GenBank/DDBJ whole genome shotgun (WGS) entry which is preliminary data.</text>
</comment>
<feature type="domain" description="FAD dependent oxidoreductase" evidence="5">
    <location>
        <begin position="23"/>
        <end position="387"/>
    </location>
</feature>
<comment type="cofactor">
    <cofactor evidence="1">
        <name>FAD</name>
        <dbReference type="ChEBI" id="CHEBI:57692"/>
    </cofactor>
</comment>
<dbReference type="Proteomes" id="UP000646365">
    <property type="component" value="Unassembled WGS sequence"/>
</dbReference>
<evidence type="ECO:0000313" key="7">
    <source>
        <dbReference type="Proteomes" id="UP000646365"/>
    </source>
</evidence>
<evidence type="ECO:0000256" key="1">
    <source>
        <dbReference type="ARBA" id="ARBA00001974"/>
    </source>
</evidence>
<dbReference type="Gene3D" id="3.50.50.60">
    <property type="entry name" value="FAD/NAD(P)-binding domain"/>
    <property type="match status" value="1"/>
</dbReference>
<dbReference type="InterPro" id="IPR006076">
    <property type="entry name" value="FAD-dep_OxRdtase"/>
</dbReference>
<organism evidence="6 7">
    <name type="scientific">Aliidongia dinghuensis</name>
    <dbReference type="NCBI Taxonomy" id="1867774"/>
    <lineage>
        <taxon>Bacteria</taxon>
        <taxon>Pseudomonadati</taxon>
        <taxon>Pseudomonadota</taxon>
        <taxon>Alphaproteobacteria</taxon>
        <taxon>Rhodospirillales</taxon>
        <taxon>Dongiaceae</taxon>
        <taxon>Aliidongia</taxon>
    </lineage>
</organism>
<sequence length="393" mass="41612">MGASPILKASAMPAALPSDPSFDLAIVGAGIIGLGHALAAARRGLRVVVIDRDAQANGASVRNFGFITVTGQQAGAMWQRARRARDVWDEIVGPAGIPVIHRGTALIARSDEALAVAREFAQGEMGEGCALLPPSALDDKLPVARRDGVRGFLWSPHELRVEPRTAVPAIARWLETAHGVTFLRNAAVHGVAPPAIETSRGTVRAARAVVCPGPDLVTLFPETIAKYRPTLCKLHMLRLAPQGPGWRLGASVMMDLSFGRYLGFDGCPSVAALRARIAEREPETLANGIHLIVVESADGSLVVGDSHHYAATPDPFAPTHVDELIVRHARETLALASDQVIERWTGVYPSADNDTPAFFDTPAPDVRVAMVTCGAGMSTGFAFAEEVIADLCG</sequence>
<keyword evidence="3" id="KW-0285">Flavoprotein</keyword>
<dbReference type="SUPFAM" id="SSF51905">
    <property type="entry name" value="FAD/NAD(P)-binding domain"/>
    <property type="match status" value="1"/>
</dbReference>
<accession>A0A8J3E335</accession>
<dbReference type="InterPro" id="IPR017741">
    <property type="entry name" value="FAD-dependent_OxRdtase_HpnW"/>
</dbReference>
<evidence type="ECO:0000313" key="6">
    <source>
        <dbReference type="EMBL" id="GGF15889.1"/>
    </source>
</evidence>
<name>A0A8J3E335_9PROT</name>
<evidence type="ECO:0000256" key="4">
    <source>
        <dbReference type="ARBA" id="ARBA00023002"/>
    </source>
</evidence>
<dbReference type="PANTHER" id="PTHR13847:SF286">
    <property type="entry name" value="D-AMINO ACID DEHYDROGENASE"/>
    <property type="match status" value="1"/>
</dbReference>
<reference evidence="6" key="2">
    <citation type="submission" date="2020-09" db="EMBL/GenBank/DDBJ databases">
        <authorList>
            <person name="Sun Q."/>
            <person name="Zhou Y."/>
        </authorList>
    </citation>
    <scope>NUCLEOTIDE SEQUENCE</scope>
    <source>
        <strain evidence="6">CGMCC 1.15725</strain>
    </source>
</reference>
<dbReference type="Gene3D" id="3.30.9.10">
    <property type="entry name" value="D-Amino Acid Oxidase, subunit A, domain 2"/>
    <property type="match status" value="1"/>
</dbReference>
<evidence type="ECO:0000259" key="5">
    <source>
        <dbReference type="Pfam" id="PF01266"/>
    </source>
</evidence>
<dbReference type="Pfam" id="PF01266">
    <property type="entry name" value="DAO"/>
    <property type="match status" value="1"/>
</dbReference>
<dbReference type="AlphaFoldDB" id="A0A8J3E335"/>
<dbReference type="GO" id="GO:0016491">
    <property type="term" value="F:oxidoreductase activity"/>
    <property type="evidence" value="ECO:0007669"/>
    <property type="project" value="UniProtKB-KW"/>
</dbReference>
<comment type="similarity">
    <text evidence="2">Belongs to the DadA oxidoreductase family.</text>
</comment>
<dbReference type="RefSeq" id="WP_229743652.1">
    <property type="nucleotide sequence ID" value="NZ_BMJQ01000005.1"/>
</dbReference>
<dbReference type="InterPro" id="IPR036188">
    <property type="entry name" value="FAD/NAD-bd_sf"/>
</dbReference>
<proteinExistence type="inferred from homology"/>
<keyword evidence="4" id="KW-0560">Oxidoreductase</keyword>
<gene>
    <name evidence="6" type="ORF">GCM10011611_22070</name>
</gene>
<evidence type="ECO:0000256" key="2">
    <source>
        <dbReference type="ARBA" id="ARBA00009410"/>
    </source>
</evidence>
<dbReference type="PANTHER" id="PTHR13847">
    <property type="entry name" value="SARCOSINE DEHYDROGENASE-RELATED"/>
    <property type="match status" value="1"/>
</dbReference>
<dbReference type="NCBIfam" id="TIGR03364">
    <property type="entry name" value="HpnW_proposed"/>
    <property type="match status" value="1"/>
</dbReference>
<reference evidence="6" key="1">
    <citation type="journal article" date="2014" name="Int. J. Syst. Evol. Microbiol.">
        <title>Complete genome sequence of Corynebacterium casei LMG S-19264T (=DSM 44701T), isolated from a smear-ripened cheese.</title>
        <authorList>
            <consortium name="US DOE Joint Genome Institute (JGI-PGF)"/>
            <person name="Walter F."/>
            <person name="Albersmeier A."/>
            <person name="Kalinowski J."/>
            <person name="Ruckert C."/>
        </authorList>
    </citation>
    <scope>NUCLEOTIDE SEQUENCE</scope>
    <source>
        <strain evidence="6">CGMCC 1.15725</strain>
    </source>
</reference>
<protein>
    <submittedName>
        <fullName evidence="6">Oxidoreductase</fullName>
    </submittedName>
</protein>
<dbReference type="GO" id="GO:0005737">
    <property type="term" value="C:cytoplasm"/>
    <property type="evidence" value="ECO:0007669"/>
    <property type="project" value="TreeGrafter"/>
</dbReference>